<name>A0A9W9G7P0_9EURO</name>
<sequence>MMGKLRETLAGPGYVILNVIRAFNIIVFLDLIAACVVMLVKINTSNGFFFFEAVTHALVALISIFLIISELPILRGYFNRNWPLFGEDSGFFTLAGIMMILGVATLGNLNAPTMSQDDLGLAFWRIVISAGVLGMVMSLVNLLATIIFTNSDAGISARHIRAFGAVAPQQVVSRTSSRRSFQLSLKREDSVLPTYTREPAFKRASRRLTSRFPLKISSPLNPNNLSADTGNANDAASYKSSKYSRSSTEIRAPDPALHPAHIYGGGPDKTFLLFLSTWRLSGSLGERKCLLRNVTPHTPNLIVNSIKSLLFFFGPILLPRLIGAYRALRVSIATRPPPRPVPVAANRALNLLFGSIVLFLILSLPFNPHAPEANIFSLTRSRLNTPADVIFHRLSRVRSSSLLSDADELLRDKLTSLGARKVYLTYGPDALTSCQFCSYDNLNTFFLYYIPSNILLPHLFHLLVLGVATSAPFGGQESGRWRTKFTLAGLALTALDLWVVFSYDVVQSASPAVRAGQVPPSSLYNFMALIRPLAFTICDTACALIIYLASTNRFFFKPPSPVDQLDQAVSAALTAAQGANTKLHAANVARNAVVRDKALKSRDDVYWQTVVAAENPGRQLEDSSSAGENGRVVNNIWEEEEVARAMSRAMAGQGGVDLAQLGTQANEFVRGVTEGLD</sequence>
<keyword evidence="1" id="KW-0812">Transmembrane</keyword>
<evidence type="ECO:0000313" key="3">
    <source>
        <dbReference type="EMBL" id="KAJ5113517.1"/>
    </source>
</evidence>
<keyword evidence="1" id="KW-0472">Membrane</keyword>
<dbReference type="Proteomes" id="UP001149165">
    <property type="component" value="Unassembled WGS sequence"/>
</dbReference>
<feature type="transmembrane region" description="Helical" evidence="1">
    <location>
        <begin position="89"/>
        <end position="111"/>
    </location>
</feature>
<evidence type="ECO:0000259" key="2">
    <source>
        <dbReference type="Pfam" id="PF24535"/>
    </source>
</evidence>
<feature type="transmembrane region" description="Helical" evidence="1">
    <location>
        <begin position="348"/>
        <end position="366"/>
    </location>
</feature>
<dbReference type="EMBL" id="JAPQKH010000002">
    <property type="protein sequence ID" value="KAJ5113517.1"/>
    <property type="molecule type" value="Genomic_DNA"/>
</dbReference>
<protein>
    <recommendedName>
        <fullName evidence="2">DUF7598 domain-containing protein</fullName>
    </recommendedName>
</protein>
<evidence type="ECO:0000313" key="4">
    <source>
        <dbReference type="Proteomes" id="UP001149165"/>
    </source>
</evidence>
<feature type="transmembrane region" description="Helical" evidence="1">
    <location>
        <begin position="485"/>
        <end position="503"/>
    </location>
</feature>
<comment type="caution">
    <text evidence="3">The sequence shown here is derived from an EMBL/GenBank/DDBJ whole genome shotgun (WGS) entry which is preliminary data.</text>
</comment>
<feature type="transmembrane region" description="Helical" evidence="1">
    <location>
        <begin position="123"/>
        <end position="148"/>
    </location>
</feature>
<feature type="transmembrane region" description="Helical" evidence="1">
    <location>
        <begin position="47"/>
        <end position="69"/>
    </location>
</feature>
<proteinExistence type="predicted"/>
<evidence type="ECO:0000256" key="1">
    <source>
        <dbReference type="SAM" id="Phobius"/>
    </source>
</evidence>
<reference evidence="3" key="2">
    <citation type="journal article" date="2023" name="IMA Fungus">
        <title>Comparative genomic study of the Penicillium genus elucidates a diverse pangenome and 15 lateral gene transfer events.</title>
        <authorList>
            <person name="Petersen C."/>
            <person name="Sorensen T."/>
            <person name="Nielsen M.R."/>
            <person name="Sondergaard T.E."/>
            <person name="Sorensen J.L."/>
            <person name="Fitzpatrick D.A."/>
            <person name="Frisvad J.C."/>
            <person name="Nielsen K.L."/>
        </authorList>
    </citation>
    <scope>NUCLEOTIDE SEQUENCE</scope>
    <source>
        <strain evidence="3">IBT 30069</strain>
    </source>
</reference>
<feature type="transmembrane region" description="Helical" evidence="1">
    <location>
        <begin position="454"/>
        <end position="473"/>
    </location>
</feature>
<feature type="transmembrane region" description="Helical" evidence="1">
    <location>
        <begin position="20"/>
        <end position="40"/>
    </location>
</feature>
<dbReference type="PANTHER" id="PTHR39470">
    <property type="entry name" value="CHROMOSOME 10, WHOLE GENOME SHOTGUN SEQUENCE"/>
    <property type="match status" value="1"/>
</dbReference>
<dbReference type="OrthoDB" id="4218123at2759"/>
<dbReference type="Pfam" id="PF24535">
    <property type="entry name" value="DUF7598"/>
    <property type="match status" value="1"/>
</dbReference>
<keyword evidence="1" id="KW-1133">Transmembrane helix</keyword>
<accession>A0A9W9G7P0</accession>
<feature type="transmembrane region" description="Helical" evidence="1">
    <location>
        <begin position="523"/>
        <end position="549"/>
    </location>
</feature>
<reference evidence="3" key="1">
    <citation type="submission" date="2022-11" db="EMBL/GenBank/DDBJ databases">
        <authorList>
            <person name="Petersen C."/>
        </authorList>
    </citation>
    <scope>NUCLEOTIDE SEQUENCE</scope>
    <source>
        <strain evidence="3">IBT 30069</strain>
    </source>
</reference>
<gene>
    <name evidence="3" type="ORF">N7456_002051</name>
</gene>
<dbReference type="AlphaFoldDB" id="A0A9W9G7P0"/>
<keyword evidence="4" id="KW-1185">Reference proteome</keyword>
<feature type="domain" description="DUF7598" evidence="2">
    <location>
        <begin position="13"/>
        <end position="147"/>
    </location>
</feature>
<dbReference type="PANTHER" id="PTHR39470:SF1">
    <property type="entry name" value="CHORISMATE SYNTHASE PROTEIN"/>
    <property type="match status" value="1"/>
</dbReference>
<organism evidence="3 4">
    <name type="scientific">Penicillium angulare</name>
    <dbReference type="NCBI Taxonomy" id="116970"/>
    <lineage>
        <taxon>Eukaryota</taxon>
        <taxon>Fungi</taxon>
        <taxon>Dikarya</taxon>
        <taxon>Ascomycota</taxon>
        <taxon>Pezizomycotina</taxon>
        <taxon>Eurotiomycetes</taxon>
        <taxon>Eurotiomycetidae</taxon>
        <taxon>Eurotiales</taxon>
        <taxon>Aspergillaceae</taxon>
        <taxon>Penicillium</taxon>
    </lineage>
</organism>
<dbReference type="InterPro" id="IPR056019">
    <property type="entry name" value="DUF7598"/>
</dbReference>